<accession>A0AAU8HS31</accession>
<proteinExistence type="predicted"/>
<keyword evidence="1" id="KW-0812">Transmembrane</keyword>
<name>A0AAU8HS31_9FIRM</name>
<reference evidence="2" key="2">
    <citation type="submission" date="2024-06" db="EMBL/GenBank/DDBJ databases">
        <authorList>
            <person name="Petrova K.O."/>
            <person name="Toshchakov S.V."/>
            <person name="Boltjanskaja Y.V."/>
            <person name="Kevbrin V.V."/>
        </authorList>
    </citation>
    <scope>NUCLEOTIDE SEQUENCE</scope>
    <source>
        <strain evidence="2">Z-710</strain>
    </source>
</reference>
<keyword evidence="1" id="KW-0472">Membrane</keyword>
<keyword evidence="1" id="KW-1133">Transmembrane helix</keyword>
<protein>
    <recommendedName>
        <fullName evidence="3">Peptidase M50B-like protein</fullName>
    </recommendedName>
</protein>
<gene>
    <name evidence="2" type="ORF">PRVXH_002247</name>
</gene>
<dbReference type="RefSeq" id="WP_353892864.1">
    <property type="nucleotide sequence ID" value="NZ_CP159485.1"/>
</dbReference>
<reference evidence="2" key="1">
    <citation type="journal article" date="2018" name="Antonie Van Leeuwenhoek">
        <title>Proteinivorax hydrogeniformans sp. nov., an anaerobic, haloalkaliphilic bacterium fermenting proteinaceous compounds with high hydrogen production.</title>
        <authorList>
            <person name="Boltyanskaya Y."/>
            <person name="Detkova E."/>
            <person name="Pimenov N."/>
            <person name="Kevbrin V."/>
        </authorList>
    </citation>
    <scope>NUCLEOTIDE SEQUENCE</scope>
    <source>
        <strain evidence="2">Z-710</strain>
    </source>
</reference>
<feature type="transmembrane region" description="Helical" evidence="1">
    <location>
        <begin position="77"/>
        <end position="102"/>
    </location>
</feature>
<feature type="transmembrane region" description="Helical" evidence="1">
    <location>
        <begin position="108"/>
        <end position="131"/>
    </location>
</feature>
<evidence type="ECO:0000313" key="2">
    <source>
        <dbReference type="EMBL" id="XCI28294.1"/>
    </source>
</evidence>
<feature type="transmembrane region" description="Helical" evidence="1">
    <location>
        <begin position="6"/>
        <end position="27"/>
    </location>
</feature>
<evidence type="ECO:0008006" key="3">
    <source>
        <dbReference type="Google" id="ProtNLM"/>
    </source>
</evidence>
<feature type="transmembrane region" description="Helical" evidence="1">
    <location>
        <begin position="151"/>
        <end position="171"/>
    </location>
</feature>
<dbReference type="AlphaFoldDB" id="A0AAU8HS31"/>
<evidence type="ECO:0000256" key="1">
    <source>
        <dbReference type="SAM" id="Phobius"/>
    </source>
</evidence>
<organism evidence="2">
    <name type="scientific">Proteinivorax hydrogeniformans</name>
    <dbReference type="NCBI Taxonomy" id="1826727"/>
    <lineage>
        <taxon>Bacteria</taxon>
        <taxon>Bacillati</taxon>
        <taxon>Bacillota</taxon>
        <taxon>Clostridia</taxon>
        <taxon>Eubacteriales</taxon>
        <taxon>Proteinivoracaceae</taxon>
        <taxon>Proteinivorax</taxon>
    </lineage>
</organism>
<sequence>MFFYILVLYFLITASHELGHFLAGWYLGIPKNKMTIQLFKYPPQVLLKDDAGVKVSVENFERYFEIIEKYIPSEKGFWLYVTGGHIFEFIIVLSLSILAFSVDFFPLIPVRICVFLILLTSLLYLVFDIVLSLYAKNPCGDFSGAYMLKPFFTSVFYVIYFCSYIWIYIFFKSN</sequence>
<dbReference type="EMBL" id="CP159485">
    <property type="protein sequence ID" value="XCI28294.1"/>
    <property type="molecule type" value="Genomic_DNA"/>
</dbReference>